<evidence type="ECO:0000313" key="2">
    <source>
        <dbReference type="EMBL" id="WWA47378.1"/>
    </source>
</evidence>
<protein>
    <recommendedName>
        <fullName evidence="4">DUF4235 domain-containing protein</fullName>
    </recommendedName>
</protein>
<evidence type="ECO:0008006" key="4">
    <source>
        <dbReference type="Google" id="ProtNLM"/>
    </source>
</evidence>
<name>A0ABZ2D3N7_9SPHN</name>
<feature type="compositionally biased region" description="Basic and acidic residues" evidence="1">
    <location>
        <begin position="133"/>
        <end position="143"/>
    </location>
</feature>
<evidence type="ECO:0000256" key="1">
    <source>
        <dbReference type="SAM" id="MobiDB-lite"/>
    </source>
</evidence>
<dbReference type="EMBL" id="CP144918">
    <property type="protein sequence ID" value="WWA47378.1"/>
    <property type="molecule type" value="Genomic_DNA"/>
</dbReference>
<sequence>MARKKDSRGKHATDRLGAAVDAAGDKLHSENRDVAGPSPNPATNLLIHDVLLRSGGRLLRIGLEKGLLSNRYGGSTAKRMVENRSMVQNLATFAIARLATRSIPGAVLVGGGLLAKTLLDRRQSRRAARRKGDKALREQTKES</sequence>
<dbReference type="Proteomes" id="UP001335183">
    <property type="component" value="Chromosome"/>
</dbReference>
<evidence type="ECO:0000313" key="3">
    <source>
        <dbReference type="Proteomes" id="UP001335183"/>
    </source>
</evidence>
<gene>
    <name evidence="2" type="ORF">V5F89_00240</name>
</gene>
<reference evidence="2 3" key="1">
    <citation type="submission" date="2024-02" db="EMBL/GenBank/DDBJ databases">
        <title>The whole genome sequence of five bacterial samples isolated from Abu Dhabi Sabkha-shore region.</title>
        <authorList>
            <person name="Sudalaimuthuasari N."/>
            <person name="Sarfraz B."/>
            <person name="Tuyisabe J.D."/>
            <person name="Mugisha Ntwali L.D.M."/>
            <person name="Ali A.I.A.A."/>
            <person name="Almansoori S.Z.A."/>
            <person name="Alajami H.S.A."/>
            <person name="Almeqbaali A.A.S."/>
            <person name="Kundu B."/>
            <person name="Saeed E.E."/>
            <person name="Sukumarinath V."/>
            <person name="Mishra A.K."/>
            <person name="Hazzouri K.M."/>
            <person name="Almaskari R."/>
            <person name="Sharma A.K."/>
            <person name="Amiri K.M.A."/>
        </authorList>
    </citation>
    <scope>NUCLEOTIDE SEQUENCE [LARGE SCALE GENOMIC DNA]</scope>
    <source>
        <strain evidence="3">kcgeb_sd</strain>
    </source>
</reference>
<proteinExistence type="predicted"/>
<feature type="compositionally biased region" description="Basic and acidic residues" evidence="1">
    <location>
        <begin position="23"/>
        <end position="33"/>
    </location>
</feature>
<accession>A0ABZ2D3N7</accession>
<keyword evidence="3" id="KW-1185">Reference proteome</keyword>
<feature type="region of interest" description="Disordered" evidence="1">
    <location>
        <begin position="1"/>
        <end position="40"/>
    </location>
</feature>
<feature type="region of interest" description="Disordered" evidence="1">
    <location>
        <begin position="124"/>
        <end position="143"/>
    </location>
</feature>
<organism evidence="2 3">
    <name type="scientific">Pelagerythrobacter marensis</name>
    <dbReference type="NCBI Taxonomy" id="543877"/>
    <lineage>
        <taxon>Bacteria</taxon>
        <taxon>Pseudomonadati</taxon>
        <taxon>Pseudomonadota</taxon>
        <taxon>Alphaproteobacteria</taxon>
        <taxon>Sphingomonadales</taxon>
        <taxon>Erythrobacteraceae</taxon>
        <taxon>Pelagerythrobacter</taxon>
    </lineage>
</organism>
<dbReference type="RefSeq" id="WP_338446268.1">
    <property type="nucleotide sequence ID" value="NZ_CP144918.1"/>
</dbReference>